<feature type="domain" description="YgjP-like metallopeptidase" evidence="1">
    <location>
        <begin position="24"/>
        <end position="233"/>
    </location>
</feature>
<evidence type="ECO:0000259" key="1">
    <source>
        <dbReference type="Pfam" id="PF01863"/>
    </source>
</evidence>
<dbReference type="Pfam" id="PF01863">
    <property type="entry name" value="YgjP-like"/>
    <property type="match status" value="1"/>
</dbReference>
<dbReference type="EMBL" id="ABOX02000092">
    <property type="protein sequence ID" value="EEF57020.1"/>
    <property type="molecule type" value="Genomic_DNA"/>
</dbReference>
<dbReference type="PANTHER" id="PTHR30399">
    <property type="entry name" value="UNCHARACTERIZED PROTEIN YGJP"/>
    <property type="match status" value="1"/>
</dbReference>
<dbReference type="Proteomes" id="UP000003688">
    <property type="component" value="Unassembled WGS sequence"/>
</dbReference>
<sequence>MNQDYEIDFAGRKIAFRLQRSDRRTLAITVQPDLSVVVTAPKKAALENVLAKVRKRAVWVKRQQRYFSEFLPKTPPRRYVSGETHRYLGRQYRLKVVETKAAEVKMRGRFILVHTPNKEDKARVRKLVEGWYLARAKERLARSFEENVSRLGTRLGTPPQMQVRRMRKRWGSWTRRSGVYLNPELVKTPASCIDYVVTHELCHAVQGNHGKKFYELLRHVMPDWEERKGRLERVAVG</sequence>
<dbReference type="AlphaFoldDB" id="B9XT10"/>
<dbReference type="CDD" id="cd07344">
    <property type="entry name" value="M48_yhfN_like"/>
    <property type="match status" value="1"/>
</dbReference>
<organism evidence="2 3">
    <name type="scientific">Pedosphaera parvula (strain Ellin514)</name>
    <dbReference type="NCBI Taxonomy" id="320771"/>
    <lineage>
        <taxon>Bacteria</taxon>
        <taxon>Pseudomonadati</taxon>
        <taxon>Verrucomicrobiota</taxon>
        <taxon>Pedosphaerae</taxon>
        <taxon>Pedosphaerales</taxon>
        <taxon>Pedosphaeraceae</taxon>
        <taxon>Pedosphaera</taxon>
    </lineage>
</organism>
<accession>B9XT10</accession>
<evidence type="ECO:0000313" key="3">
    <source>
        <dbReference type="Proteomes" id="UP000003688"/>
    </source>
</evidence>
<protein>
    <recommendedName>
        <fullName evidence="1">YgjP-like metallopeptidase domain-containing protein</fullName>
    </recommendedName>
</protein>
<dbReference type="Gene3D" id="3.30.2010.10">
    <property type="entry name" value="Metalloproteases ('zincins'), catalytic domain"/>
    <property type="match status" value="1"/>
</dbReference>
<dbReference type="InterPro" id="IPR002725">
    <property type="entry name" value="YgjP-like_metallopeptidase"/>
</dbReference>
<evidence type="ECO:0000313" key="2">
    <source>
        <dbReference type="EMBL" id="EEF57020.1"/>
    </source>
</evidence>
<dbReference type="STRING" id="320771.Cflav_PD0055"/>
<reference evidence="2 3" key="1">
    <citation type="journal article" date="2011" name="J. Bacteriol.">
        <title>Genome sequence of 'Pedosphaera parvula' Ellin514, an aerobic Verrucomicrobial isolate from pasture soil.</title>
        <authorList>
            <person name="Kant R."/>
            <person name="van Passel M.W."/>
            <person name="Sangwan P."/>
            <person name="Palva A."/>
            <person name="Lucas S."/>
            <person name="Copeland A."/>
            <person name="Lapidus A."/>
            <person name="Glavina Del Rio T."/>
            <person name="Dalin E."/>
            <person name="Tice H."/>
            <person name="Bruce D."/>
            <person name="Goodwin L."/>
            <person name="Pitluck S."/>
            <person name="Chertkov O."/>
            <person name="Larimer F.W."/>
            <person name="Land M.L."/>
            <person name="Hauser L."/>
            <person name="Brettin T.S."/>
            <person name="Detter J.C."/>
            <person name="Han S."/>
            <person name="de Vos W.M."/>
            <person name="Janssen P.H."/>
            <person name="Smidt H."/>
        </authorList>
    </citation>
    <scope>NUCLEOTIDE SEQUENCE [LARGE SCALE GENOMIC DNA]</scope>
    <source>
        <strain evidence="2 3">Ellin514</strain>
    </source>
</reference>
<proteinExistence type="predicted"/>
<dbReference type="PANTHER" id="PTHR30399:SF1">
    <property type="entry name" value="UTP PYROPHOSPHATASE"/>
    <property type="match status" value="1"/>
</dbReference>
<name>B9XT10_PEDPL</name>
<comment type="caution">
    <text evidence="2">The sequence shown here is derived from an EMBL/GenBank/DDBJ whole genome shotgun (WGS) entry which is preliminary data.</text>
</comment>
<dbReference type="InterPro" id="IPR053136">
    <property type="entry name" value="UTP_pyrophosphatase-like"/>
</dbReference>
<keyword evidence="3" id="KW-1185">Reference proteome</keyword>
<gene>
    <name evidence="2" type="ORF">Cflav_PD0055</name>
</gene>